<organism evidence="1 2">
    <name type="scientific">Nautilia profundicola (strain ATCC BAA-1463 / DSM 18972 / AmH)</name>
    <dbReference type="NCBI Taxonomy" id="598659"/>
    <lineage>
        <taxon>Bacteria</taxon>
        <taxon>Pseudomonadati</taxon>
        <taxon>Campylobacterota</taxon>
        <taxon>Epsilonproteobacteria</taxon>
        <taxon>Nautiliales</taxon>
        <taxon>Nautiliaceae</taxon>
        <taxon>Nautilia</taxon>
    </lineage>
</organism>
<dbReference type="KEGG" id="nam:NAMH_1433"/>
<name>B9L637_NAUPA</name>
<dbReference type="Proteomes" id="UP000000448">
    <property type="component" value="Chromosome"/>
</dbReference>
<dbReference type="EMBL" id="CP001279">
    <property type="protein sequence ID" value="ACM92985.1"/>
    <property type="molecule type" value="Genomic_DNA"/>
</dbReference>
<dbReference type="eggNOG" id="COG5616">
    <property type="taxonomic scope" value="Bacteria"/>
</dbReference>
<dbReference type="OrthoDB" id="9791579at2"/>
<dbReference type="STRING" id="598659.NAMH_1433"/>
<keyword evidence="1" id="KW-0449">Lipoprotein</keyword>
<dbReference type="RefSeq" id="WP_015902037.1">
    <property type="nucleotide sequence ID" value="NC_012115.1"/>
</dbReference>
<proteinExistence type="predicted"/>
<reference evidence="1 2" key="1">
    <citation type="journal article" date="2009" name="PLoS Genet.">
        <title>Adaptations to submarine hydrothermal environments exemplified by the genome of Nautilia profundicola.</title>
        <authorList>
            <person name="Campbell B.J."/>
            <person name="Smith J.L."/>
            <person name="Hanson T.E."/>
            <person name="Klotz M.G."/>
            <person name="Stein L.Y."/>
            <person name="Lee C.K."/>
            <person name="Wu D."/>
            <person name="Robinson J.M."/>
            <person name="Khouri H.M."/>
            <person name="Eisen J.A."/>
            <person name="Cary S.C."/>
        </authorList>
    </citation>
    <scope>NUCLEOTIDE SEQUENCE [LARGE SCALE GENOMIC DNA]</scope>
    <source>
        <strain evidence="2">ATCC BAA-1463 / DSM 18972 / AmH</strain>
    </source>
</reference>
<keyword evidence="2" id="KW-1185">Reference proteome</keyword>
<dbReference type="Gene3D" id="3.40.50.10610">
    <property type="entry name" value="ABC-type transport auxiliary lipoprotein component"/>
    <property type="match status" value="1"/>
</dbReference>
<dbReference type="PROSITE" id="PS51257">
    <property type="entry name" value="PROKAR_LIPOPROTEIN"/>
    <property type="match status" value="1"/>
</dbReference>
<dbReference type="HOGENOM" id="CLU_105029_0_0_7"/>
<dbReference type="AlphaFoldDB" id="B9L637"/>
<accession>B9L637</accession>
<sequence length="161" mass="18232">MRKILLAVILLFFTGCVKETYNMSSNFPTKNTYKIIPFANLTQTPMAGYKVAGILEGVLRSKGVSLNGSLWNYEERDYSVEDINDLLKNVNARYIITGYVNEYRYKTGIDGEPAVSVTVKIYDKAKKQYIYVATFSRVGDTYNSVGVLTQEGFDNLFKLTK</sequence>
<evidence type="ECO:0000313" key="2">
    <source>
        <dbReference type="Proteomes" id="UP000000448"/>
    </source>
</evidence>
<gene>
    <name evidence="1" type="ordered locus">NAMH_1433</name>
</gene>
<evidence type="ECO:0000313" key="1">
    <source>
        <dbReference type="EMBL" id="ACM92985.1"/>
    </source>
</evidence>
<protein>
    <submittedName>
        <fullName evidence="1">Lipoprotein</fullName>
    </submittedName>
</protein>